<dbReference type="InterPro" id="IPR001701">
    <property type="entry name" value="Glyco_hydro_9"/>
</dbReference>
<keyword evidence="13" id="KW-1185">Reference proteome</keyword>
<dbReference type="EMBL" id="JALJOS010000015">
    <property type="protein sequence ID" value="KAK9830648.1"/>
    <property type="molecule type" value="Genomic_DNA"/>
</dbReference>
<keyword evidence="10" id="KW-0472">Membrane</keyword>
<dbReference type="SUPFAM" id="SSF53448">
    <property type="entry name" value="Nucleotide-diphospho-sugar transferases"/>
    <property type="match status" value="1"/>
</dbReference>
<feature type="transmembrane region" description="Helical" evidence="10">
    <location>
        <begin position="1201"/>
        <end position="1227"/>
    </location>
</feature>
<evidence type="ECO:0000256" key="8">
    <source>
        <dbReference type="ARBA" id="ARBA00023326"/>
    </source>
</evidence>
<proteinExistence type="inferred from homology"/>
<feature type="compositionally biased region" description="Low complexity" evidence="9">
    <location>
        <begin position="1465"/>
        <end position="1547"/>
    </location>
</feature>
<reference evidence="12 13" key="1">
    <citation type="journal article" date="2024" name="Nat. Commun.">
        <title>Phylogenomics reveals the evolutionary origins of lichenization in chlorophyte algae.</title>
        <authorList>
            <person name="Puginier C."/>
            <person name="Libourel C."/>
            <person name="Otte J."/>
            <person name="Skaloud P."/>
            <person name="Haon M."/>
            <person name="Grisel S."/>
            <person name="Petersen M."/>
            <person name="Berrin J.G."/>
            <person name="Delaux P.M."/>
            <person name="Dal Grande F."/>
            <person name="Keller J."/>
        </authorList>
    </citation>
    <scope>NUCLEOTIDE SEQUENCE [LARGE SCALE GENOMIC DNA]</scope>
    <source>
        <strain evidence="12 13">SAG 2145</strain>
    </source>
</reference>
<feature type="domain" description="Glycoside hydrolase family 9" evidence="11">
    <location>
        <begin position="1280"/>
        <end position="1409"/>
    </location>
</feature>
<evidence type="ECO:0000256" key="9">
    <source>
        <dbReference type="SAM" id="MobiDB-lite"/>
    </source>
</evidence>
<comment type="caution">
    <text evidence="12">The sequence shown here is derived from an EMBL/GenBank/DDBJ whole genome shotgun (WGS) entry which is preliminary data.</text>
</comment>
<feature type="compositionally biased region" description="Basic and acidic residues" evidence="9">
    <location>
        <begin position="1011"/>
        <end position="1021"/>
    </location>
</feature>
<keyword evidence="10" id="KW-0812">Transmembrane</keyword>
<accession>A0AAW1RAM5</accession>
<dbReference type="GO" id="GO:0008810">
    <property type="term" value="F:cellulase activity"/>
    <property type="evidence" value="ECO:0007669"/>
    <property type="project" value="UniProtKB-EC"/>
</dbReference>
<dbReference type="EC" id="3.2.1.4" evidence="3"/>
<comment type="similarity">
    <text evidence="2">Belongs to the glycosyl hydrolase 9 (cellulase E) family.</text>
</comment>
<feature type="transmembrane region" description="Helical" evidence="10">
    <location>
        <begin position="894"/>
        <end position="915"/>
    </location>
</feature>
<sequence>MSELPSLRYQWGNHSLEYRLAQIPILCLKLPESQKMQVLLAELKRIERQQSVLQDAVQNSKTVVAHPRVTATPPDSPEKPKEPEDKFIASGGLTGFNVAKDLLKIDFSPPAEAPEEFKVVAFNAEVKKKQVSGSPRSPTPGMPGPFGSSFTMGAPVRHASLGMGLGRIDPTEPGSDANRLLAIYLWRLQEQQQEVLKLITGQLLKEQQAEARAKKQQEEAEATKARVAAGARQVAQSAGRDLHDDADTIPAQGVEASAASIARIGAGLGRPPAAAAPSPEASIRRQRAELFPTLAGEESAKKPAALPTKSAMTPSTAPASKMTKIQIEHEVKHRTTANPKWRAPPKIGMKFEAATGMYTEPARPSHFNMIGFASFVLFLLTFAIYYGLRIAKTMNTHQDWFIYQLFFLLVELLPFLCGIIFGMSLIYQVEKDQTFTRWKEQMARLRLRRSMNKNNVAASGRAVLGQLPQFNKARGDRSKAPMGTTANPGTAASTHEPKKGMFSWLGGGTKAAGSGTKGNPRLANLSPDGKVEKADVEGVSSQGAVGSPNSPVKPDFKDQVTSFLEEVKQKTRKAEIEAEVLAKEAEKKPDLHAKYHIQVLVYVSGRMQNQKRTEEALLSAHAMEVPPGCTRIVYLVDPVRNPDLMQLVQRLAVDGLVYMPASEKLQPGYNMSKPAVINRVVSKIYPSGTAIKPSELVAVFEDDQLADKAFLMRLVPHMEESKNIRMVHTPLGFQNCQESSDIFDLWQEQYNQVSMHGYEAWGLTTCAGSSFIIRADTLVSMGGMPTWCVDEGHSLGFELKRKGYLSHFHSEPLTLGIAPSKTSDIYTAKQRHAHGRFQMWFVRYHGGLHIDRVGRWLRTMYSALAVRMALAAILVPIFLLVPAIRILFNIWPVIINRYFGIGFFLYYCLGTPILYQSWRLRHAMGFWHWLSCTHAFWGHYLFQMVTTFRKPRPFKDLMEEEEGETIEPSPNSPRTPRSVTGAVLERKPPQEKTATGLKNKKWVNPIYATSGEHHEEEEGKQLKKKGLVAAPQPRKQQTMAERRKQQIAAAKKQPGAKPETIAETNEADPESPKLAPQGPQDIESGMPAIPEGHEGASPSSTDGLTAGPQTPRTPTQWKGNYKARAGPQKPIGPRWKQAMRSCWPSWRRSTRETPVTAIICFCISIATFGLGVWLLFGNTVIAHSGNPSGLTAFQVSNNLDLIAALVWSLINALLWSLPLCYSIFLVPSPAPASKGRGGIGIYSLICAFATLLLLWGFAILILALGPGIGSVPDGVSTFNYQDAFQGAIGFYGAQRSGVISDSRVPWRASSGLGDVPSGGFYEGRTNLKSTFPIAASALALAWSKLLAPSSFSSFNSSYEWDDLRSMSQYMMDCYSGDTTFNTSAFVTQVGDIAVETEYWARPEDMDALYSGASTSTSRRKLTSFAGTSLQHLKADASVLPLNTDLQTNPGTWNIFGNVIVDENARSPASTSNRSPSSTSTQSPASSDGKVQTTAISSTATPAATTAPATTAAPTTTAAPATTQTPITMPTIISIPTSSNTTANSTSTRPVSVVNGASPGSDVTAAAAAALAATSMAFQSRDTTFAGNALLAAEEIYSFAKGSQGIYTSGNALYPSTSYLDDLMLAAGFLYWATKLPVYKIDAETWADQLLSTSDPSTTNYSPSYDNNYWAANVVMYHTTHDKRYLQVLGTFFDAWMNGNNGLVYTPKGLAYSSTARSVPNAANAAFLGLAHGRSLVGTSKYLSGRKYACWGRSQVNYILGRNGRSYVVGLGSQWPQYVAHPAASCAASMQPCASSMNSSAAYNSVAPNPHILMGALVSGPTMDDVYADSRSAANSEVSLEFNSGFTGALAMLAGQDYSLCDHRQGVFEVIGA</sequence>
<feature type="transmembrane region" description="Helical" evidence="10">
    <location>
        <begin position="1155"/>
        <end position="1181"/>
    </location>
</feature>
<evidence type="ECO:0000256" key="2">
    <source>
        <dbReference type="ARBA" id="ARBA00007072"/>
    </source>
</evidence>
<feature type="region of interest" description="Disordered" evidence="9">
    <location>
        <begin position="291"/>
        <end position="321"/>
    </location>
</feature>
<feature type="transmembrane region" description="Helical" evidence="10">
    <location>
        <begin position="864"/>
        <end position="888"/>
    </location>
</feature>
<dbReference type="Pfam" id="PF00759">
    <property type="entry name" value="Glyco_hydro_9"/>
    <property type="match status" value="2"/>
</dbReference>
<dbReference type="InterPro" id="IPR012341">
    <property type="entry name" value="6hp_glycosidase-like_sf"/>
</dbReference>
<name>A0AAW1RAM5_9CHLO</name>
<protein>
    <recommendedName>
        <fullName evidence="3">cellulase</fullName>
        <ecNumber evidence="3">3.2.1.4</ecNumber>
    </recommendedName>
</protein>
<feature type="compositionally biased region" description="Polar residues" evidence="9">
    <location>
        <begin position="1097"/>
        <end position="1118"/>
    </location>
</feature>
<evidence type="ECO:0000256" key="6">
    <source>
        <dbReference type="ARBA" id="ARBA00023277"/>
    </source>
</evidence>
<evidence type="ECO:0000256" key="5">
    <source>
        <dbReference type="ARBA" id="ARBA00023001"/>
    </source>
</evidence>
<evidence type="ECO:0000256" key="4">
    <source>
        <dbReference type="ARBA" id="ARBA00022801"/>
    </source>
</evidence>
<dbReference type="Gene3D" id="1.50.10.10">
    <property type="match status" value="2"/>
</dbReference>
<keyword evidence="10" id="KW-1133">Transmembrane helix</keyword>
<comment type="catalytic activity">
    <reaction evidence="1">
        <text>Endohydrolysis of (1-&gt;4)-beta-D-glucosidic linkages in cellulose, lichenin and cereal beta-D-glucans.</text>
        <dbReference type="EC" id="3.2.1.4"/>
    </reaction>
</comment>
<feature type="domain" description="Glycoside hydrolase family 9" evidence="11">
    <location>
        <begin position="1545"/>
        <end position="1849"/>
    </location>
</feature>
<feature type="compositionally biased region" description="Polar residues" evidence="9">
    <location>
        <begin position="968"/>
        <end position="978"/>
    </location>
</feature>
<evidence type="ECO:0000313" key="12">
    <source>
        <dbReference type="EMBL" id="KAK9830648.1"/>
    </source>
</evidence>
<keyword evidence="7" id="KW-0326">Glycosidase</keyword>
<feature type="transmembrane region" description="Helical" evidence="10">
    <location>
        <begin position="1239"/>
        <end position="1264"/>
    </location>
</feature>
<gene>
    <name evidence="12" type="ORF">WJX74_000172</name>
</gene>
<evidence type="ECO:0000256" key="3">
    <source>
        <dbReference type="ARBA" id="ARBA00012601"/>
    </source>
</evidence>
<feature type="transmembrane region" description="Helical" evidence="10">
    <location>
        <begin position="367"/>
        <end position="388"/>
    </location>
</feature>
<feature type="region of interest" description="Disordered" evidence="9">
    <location>
        <begin position="959"/>
        <end position="1134"/>
    </location>
</feature>
<keyword evidence="5" id="KW-0136">Cellulose degradation</keyword>
<organism evidence="12 13">
    <name type="scientific">Apatococcus lobatus</name>
    <dbReference type="NCBI Taxonomy" id="904363"/>
    <lineage>
        <taxon>Eukaryota</taxon>
        <taxon>Viridiplantae</taxon>
        <taxon>Chlorophyta</taxon>
        <taxon>core chlorophytes</taxon>
        <taxon>Trebouxiophyceae</taxon>
        <taxon>Chlorellales</taxon>
        <taxon>Chlorellaceae</taxon>
        <taxon>Apatococcus</taxon>
    </lineage>
</organism>
<dbReference type="PANTHER" id="PTHR22298">
    <property type="entry name" value="ENDO-1,4-BETA-GLUCANASE"/>
    <property type="match status" value="1"/>
</dbReference>
<dbReference type="Proteomes" id="UP001438707">
    <property type="component" value="Unassembled WGS sequence"/>
</dbReference>
<dbReference type="SUPFAM" id="SSF48208">
    <property type="entry name" value="Six-hairpin glycosidases"/>
    <property type="match status" value="2"/>
</dbReference>
<feature type="region of interest" description="Disordered" evidence="9">
    <location>
        <begin position="473"/>
        <end position="529"/>
    </location>
</feature>
<evidence type="ECO:0000313" key="13">
    <source>
        <dbReference type="Proteomes" id="UP001438707"/>
    </source>
</evidence>
<evidence type="ECO:0000256" key="7">
    <source>
        <dbReference type="ARBA" id="ARBA00023295"/>
    </source>
</evidence>
<dbReference type="Pfam" id="PF13641">
    <property type="entry name" value="Glyco_tranf_2_3"/>
    <property type="match status" value="1"/>
</dbReference>
<evidence type="ECO:0000256" key="1">
    <source>
        <dbReference type="ARBA" id="ARBA00000966"/>
    </source>
</evidence>
<feature type="region of interest" description="Disordered" evidence="9">
    <location>
        <begin position="129"/>
        <end position="153"/>
    </location>
</feature>
<dbReference type="GO" id="GO:0030245">
    <property type="term" value="P:cellulose catabolic process"/>
    <property type="evidence" value="ECO:0007669"/>
    <property type="project" value="UniProtKB-KW"/>
</dbReference>
<evidence type="ECO:0000259" key="11">
    <source>
        <dbReference type="Pfam" id="PF00759"/>
    </source>
</evidence>
<feature type="transmembrane region" description="Helical" evidence="10">
    <location>
        <begin position="400"/>
        <end position="427"/>
    </location>
</feature>
<keyword evidence="4" id="KW-0378">Hydrolase</keyword>
<dbReference type="InterPro" id="IPR029044">
    <property type="entry name" value="Nucleotide-diphossugar_trans"/>
</dbReference>
<evidence type="ECO:0000256" key="10">
    <source>
        <dbReference type="SAM" id="Phobius"/>
    </source>
</evidence>
<feature type="compositionally biased region" description="Polar residues" evidence="9">
    <location>
        <begin position="484"/>
        <end position="493"/>
    </location>
</feature>
<dbReference type="InterPro" id="IPR008928">
    <property type="entry name" value="6-hairpin_glycosidase_sf"/>
</dbReference>
<dbReference type="Gene3D" id="3.90.550.10">
    <property type="entry name" value="Spore Coat Polysaccharide Biosynthesis Protein SpsA, Chain A"/>
    <property type="match status" value="1"/>
</dbReference>
<feature type="region of interest" description="Disordered" evidence="9">
    <location>
        <begin position="1465"/>
        <end position="1549"/>
    </location>
</feature>
<keyword evidence="6" id="KW-0119">Carbohydrate metabolism</keyword>
<keyword evidence="8" id="KW-0624">Polysaccharide degradation</keyword>